<evidence type="ECO:0000313" key="1">
    <source>
        <dbReference type="Proteomes" id="UP000887574"/>
    </source>
</evidence>
<dbReference type="Proteomes" id="UP000887574">
    <property type="component" value="Unplaced"/>
</dbReference>
<sequence>MATVSAADSACLAVLLLPMPLSPDELDVRLKKQLVGHCLLIRHFLSPVPMAFNPPGGGGGGVWYVAGNLYRDGPCAGGGGGAGGGA</sequence>
<dbReference type="WBParaSite" id="jg18190">
    <property type="protein sequence ID" value="jg18190"/>
    <property type="gene ID" value="jg18190"/>
</dbReference>
<dbReference type="AlphaFoldDB" id="A0A915DCH3"/>
<protein>
    <submittedName>
        <fullName evidence="2">Uncharacterized protein</fullName>
    </submittedName>
</protein>
<organism evidence="1 2">
    <name type="scientific">Ditylenchus dipsaci</name>
    <dbReference type="NCBI Taxonomy" id="166011"/>
    <lineage>
        <taxon>Eukaryota</taxon>
        <taxon>Metazoa</taxon>
        <taxon>Ecdysozoa</taxon>
        <taxon>Nematoda</taxon>
        <taxon>Chromadorea</taxon>
        <taxon>Rhabditida</taxon>
        <taxon>Tylenchina</taxon>
        <taxon>Tylenchomorpha</taxon>
        <taxon>Sphaerularioidea</taxon>
        <taxon>Anguinidae</taxon>
        <taxon>Anguininae</taxon>
        <taxon>Ditylenchus</taxon>
    </lineage>
</organism>
<name>A0A915DCH3_9BILA</name>
<accession>A0A915DCH3</accession>
<proteinExistence type="predicted"/>
<reference evidence="2" key="1">
    <citation type="submission" date="2022-11" db="UniProtKB">
        <authorList>
            <consortium name="WormBaseParasite"/>
        </authorList>
    </citation>
    <scope>IDENTIFICATION</scope>
</reference>
<evidence type="ECO:0000313" key="2">
    <source>
        <dbReference type="WBParaSite" id="jg18190"/>
    </source>
</evidence>
<keyword evidence="1" id="KW-1185">Reference proteome</keyword>